<feature type="domain" description="Agenet" evidence="1">
    <location>
        <begin position="1"/>
        <end position="69"/>
    </location>
</feature>
<dbReference type="SMART" id="SM00743">
    <property type="entry name" value="Agenet"/>
    <property type="match status" value="2"/>
</dbReference>
<comment type="caution">
    <text evidence="2">The sequence shown here is derived from an EMBL/GenBank/DDBJ whole genome shotgun (WGS) entry which is preliminary data.</text>
</comment>
<dbReference type="AlphaFoldDB" id="A0A1Q3CB12"/>
<gene>
    <name evidence="2" type="ORF">CFOL_v3_20885</name>
</gene>
<dbReference type="CDD" id="cd20406">
    <property type="entry name" value="Tudor_Agenet_AtDUF_rpt2_4"/>
    <property type="match status" value="1"/>
</dbReference>
<dbReference type="Gene3D" id="2.30.30.140">
    <property type="match status" value="1"/>
</dbReference>
<dbReference type="PANTHER" id="PTHR31917">
    <property type="entry name" value="AGENET DOMAIN-CONTAINING PROTEIN-RELATED"/>
    <property type="match status" value="1"/>
</dbReference>
<name>A0A1Q3CB12_CEPFO</name>
<dbReference type="Pfam" id="PF05641">
    <property type="entry name" value="Agenet"/>
    <property type="match status" value="2"/>
</dbReference>
<organism evidence="2 3">
    <name type="scientific">Cephalotus follicularis</name>
    <name type="common">Albany pitcher plant</name>
    <dbReference type="NCBI Taxonomy" id="3775"/>
    <lineage>
        <taxon>Eukaryota</taxon>
        <taxon>Viridiplantae</taxon>
        <taxon>Streptophyta</taxon>
        <taxon>Embryophyta</taxon>
        <taxon>Tracheophyta</taxon>
        <taxon>Spermatophyta</taxon>
        <taxon>Magnoliopsida</taxon>
        <taxon>eudicotyledons</taxon>
        <taxon>Gunneridae</taxon>
        <taxon>Pentapetalae</taxon>
        <taxon>rosids</taxon>
        <taxon>fabids</taxon>
        <taxon>Oxalidales</taxon>
        <taxon>Cephalotaceae</taxon>
        <taxon>Cephalotus</taxon>
    </lineage>
</organism>
<dbReference type="InterPro" id="IPR008395">
    <property type="entry name" value="Agenet-like_dom"/>
</dbReference>
<keyword evidence="3" id="KW-1185">Reference proteome</keyword>
<dbReference type="STRING" id="3775.A0A1Q3CB12"/>
<evidence type="ECO:0000313" key="3">
    <source>
        <dbReference type="Proteomes" id="UP000187406"/>
    </source>
</evidence>
<sequence>MAFKSGDQVEVCSKEDGFLGSYYTATVVSQIGTSSYAVQYKNLVEEDECTPLTEVVKADELRPMPPKPPFVSSFCYLDMVDAFDNDGWWVGKITRKKGCNYYVYFDTTRDEIAYHVSRLRFHQDWFNGNWIITSKKGVV</sequence>
<dbReference type="CDD" id="cd20405">
    <property type="entry name" value="Tudor_Agenet_AtDUF_rpt1_3"/>
    <property type="match status" value="1"/>
</dbReference>
<proteinExistence type="predicted"/>
<dbReference type="InterPro" id="IPR014002">
    <property type="entry name" value="Agenet_dom_plant"/>
</dbReference>
<reference evidence="3" key="1">
    <citation type="submission" date="2016-04" db="EMBL/GenBank/DDBJ databases">
        <title>Cephalotus genome sequencing.</title>
        <authorList>
            <person name="Fukushima K."/>
            <person name="Hasebe M."/>
            <person name="Fang X."/>
        </authorList>
    </citation>
    <scope>NUCLEOTIDE SEQUENCE [LARGE SCALE GENOMIC DNA]</scope>
    <source>
        <strain evidence="3">cv. St1</strain>
    </source>
</reference>
<evidence type="ECO:0000313" key="2">
    <source>
        <dbReference type="EMBL" id="GAV77414.1"/>
    </source>
</evidence>
<dbReference type="Proteomes" id="UP000187406">
    <property type="component" value="Unassembled WGS sequence"/>
</dbReference>
<protein>
    <submittedName>
        <fullName evidence="2">Agenet domain-containing protein</fullName>
    </submittedName>
</protein>
<accession>A0A1Q3CB12</accession>
<evidence type="ECO:0000259" key="1">
    <source>
        <dbReference type="SMART" id="SM00743"/>
    </source>
</evidence>
<dbReference type="EMBL" id="BDDD01001620">
    <property type="protein sequence ID" value="GAV77414.1"/>
    <property type="molecule type" value="Genomic_DNA"/>
</dbReference>
<dbReference type="InParanoid" id="A0A1Q3CB12"/>
<dbReference type="PANTHER" id="PTHR31917:SF148">
    <property type="entry name" value="DUF724 DOMAIN-CONTAINING PROTEIN 2"/>
    <property type="match status" value="1"/>
</dbReference>
<feature type="domain" description="Agenet" evidence="1">
    <location>
        <begin position="72"/>
        <end position="127"/>
    </location>
</feature>
<dbReference type="OrthoDB" id="938602at2759"/>